<dbReference type="EMBL" id="AP018052">
    <property type="protein sequence ID" value="BAZ93072.1"/>
    <property type="molecule type" value="Genomic_DNA"/>
</dbReference>
<dbReference type="RefSeq" id="WP_096364738.1">
    <property type="nucleotide sequence ID" value="NZ_AP018052.1"/>
</dbReference>
<protein>
    <submittedName>
        <fullName evidence="2">Thioesterase</fullName>
    </submittedName>
</protein>
<dbReference type="PROSITE" id="PS51257">
    <property type="entry name" value="PROKAR_LIPOPROTEIN"/>
    <property type="match status" value="1"/>
</dbReference>
<reference evidence="2 3" key="1">
    <citation type="submission" date="2017-05" db="EMBL/GenBank/DDBJ databases">
        <title>Thiocyanate degradation by Thiohalobacter thiocyanaticus FOKN1.</title>
        <authorList>
            <person name="Oshiki M."/>
            <person name="Fukushima T."/>
            <person name="Kawano S."/>
            <person name="Nakagawa J."/>
        </authorList>
    </citation>
    <scope>NUCLEOTIDE SEQUENCE [LARGE SCALE GENOMIC DNA]</scope>
    <source>
        <strain evidence="2 3">FOKN1</strain>
    </source>
</reference>
<evidence type="ECO:0000313" key="2">
    <source>
        <dbReference type="EMBL" id="BAZ93072.1"/>
    </source>
</evidence>
<name>A0A1Z4VNR6_9GAMM</name>
<feature type="chain" id="PRO_5012034844" evidence="1">
    <location>
        <begin position="20"/>
        <end position="82"/>
    </location>
</feature>
<organism evidence="2 3">
    <name type="scientific">Thiohalobacter thiocyanaticus</name>
    <dbReference type="NCBI Taxonomy" id="585455"/>
    <lineage>
        <taxon>Bacteria</taxon>
        <taxon>Pseudomonadati</taxon>
        <taxon>Pseudomonadota</taxon>
        <taxon>Gammaproteobacteria</taxon>
        <taxon>Thiohalobacterales</taxon>
        <taxon>Thiohalobacteraceae</taxon>
        <taxon>Thiohalobacter</taxon>
    </lineage>
</organism>
<accession>A0A1Z4VNR6</accession>
<keyword evidence="3" id="KW-1185">Reference proteome</keyword>
<dbReference type="AlphaFoldDB" id="A0A1Z4VNR6"/>
<evidence type="ECO:0000313" key="3">
    <source>
        <dbReference type="Proteomes" id="UP000218765"/>
    </source>
</evidence>
<proteinExistence type="predicted"/>
<evidence type="ECO:0000256" key="1">
    <source>
        <dbReference type="SAM" id="SignalP"/>
    </source>
</evidence>
<keyword evidence="1" id="KW-0732">Signal</keyword>
<dbReference type="Proteomes" id="UP000218765">
    <property type="component" value="Chromosome"/>
</dbReference>
<feature type="signal peptide" evidence="1">
    <location>
        <begin position="1"/>
        <end position="19"/>
    </location>
</feature>
<dbReference type="KEGG" id="ttc:FOKN1_0670"/>
<sequence>MLRHTITAIGLAASCGSAAASVEYPAWPADAKDDKDSRVVAFYQARCTDWANDNGHQGEARQQYMAFCMQQMPVLRPVGLED</sequence>
<gene>
    <name evidence="2" type="ORF">FOKN1_0670</name>
</gene>